<protein>
    <submittedName>
        <fullName evidence="2">Methyltransferase domain-containing protein</fullName>
    </submittedName>
</protein>
<feature type="domain" description="Methyltransferase type 12" evidence="1">
    <location>
        <begin position="44"/>
        <end position="137"/>
    </location>
</feature>
<dbReference type="GO" id="GO:0032259">
    <property type="term" value="P:methylation"/>
    <property type="evidence" value="ECO:0007669"/>
    <property type="project" value="UniProtKB-KW"/>
</dbReference>
<accession>A0A558QW26</accession>
<dbReference type="CDD" id="cd02440">
    <property type="entry name" value="AdoMet_MTases"/>
    <property type="match status" value="1"/>
</dbReference>
<dbReference type="SUPFAM" id="SSF53335">
    <property type="entry name" value="S-adenosyl-L-methionine-dependent methyltransferases"/>
    <property type="match status" value="1"/>
</dbReference>
<keyword evidence="3" id="KW-1185">Reference proteome</keyword>
<dbReference type="PANTHER" id="PTHR43861">
    <property type="entry name" value="TRANS-ACONITATE 2-METHYLTRANSFERASE-RELATED"/>
    <property type="match status" value="1"/>
</dbReference>
<dbReference type="InterPro" id="IPR013217">
    <property type="entry name" value="Methyltransf_12"/>
</dbReference>
<dbReference type="GO" id="GO:0008168">
    <property type="term" value="F:methyltransferase activity"/>
    <property type="evidence" value="ECO:0007669"/>
    <property type="project" value="UniProtKB-KW"/>
</dbReference>
<dbReference type="InterPro" id="IPR029063">
    <property type="entry name" value="SAM-dependent_MTases_sf"/>
</dbReference>
<proteinExistence type="predicted"/>
<dbReference type="EMBL" id="VNIM01000090">
    <property type="protein sequence ID" value="TVV71366.1"/>
    <property type="molecule type" value="Genomic_DNA"/>
</dbReference>
<keyword evidence="2" id="KW-0489">Methyltransferase</keyword>
<dbReference type="PANTHER" id="PTHR43861:SF1">
    <property type="entry name" value="TRANS-ACONITATE 2-METHYLTRANSFERASE"/>
    <property type="match status" value="1"/>
</dbReference>
<dbReference type="AlphaFoldDB" id="A0A558QW26"/>
<dbReference type="RefSeq" id="WP_145154542.1">
    <property type="nucleotide sequence ID" value="NZ_VNIM01000090.1"/>
</dbReference>
<keyword evidence="2" id="KW-0808">Transferase</keyword>
<dbReference type="Pfam" id="PF08242">
    <property type="entry name" value="Methyltransf_12"/>
    <property type="match status" value="1"/>
</dbReference>
<dbReference type="OrthoDB" id="9802097at2"/>
<gene>
    <name evidence="2" type="ORF">FOY91_17055</name>
</gene>
<evidence type="ECO:0000313" key="2">
    <source>
        <dbReference type="EMBL" id="TVV71366.1"/>
    </source>
</evidence>
<evidence type="ECO:0000313" key="3">
    <source>
        <dbReference type="Proteomes" id="UP000318681"/>
    </source>
</evidence>
<name>A0A558QW26_9SPHN</name>
<dbReference type="Gene3D" id="3.40.50.150">
    <property type="entry name" value="Vaccinia Virus protein VP39"/>
    <property type="match status" value="1"/>
</dbReference>
<organism evidence="2 3">
    <name type="scientific">Alterirhizorhabdus solaris</name>
    <dbReference type="NCBI Taxonomy" id="2529389"/>
    <lineage>
        <taxon>Bacteria</taxon>
        <taxon>Pseudomonadati</taxon>
        <taxon>Pseudomonadota</taxon>
        <taxon>Alphaproteobacteria</taxon>
        <taxon>Sphingomonadales</taxon>
        <taxon>Rhizorhabdaceae</taxon>
        <taxon>Alterirhizorhabdus</taxon>
    </lineage>
</organism>
<evidence type="ECO:0000259" key="1">
    <source>
        <dbReference type="Pfam" id="PF08242"/>
    </source>
</evidence>
<reference evidence="2 3" key="1">
    <citation type="submission" date="2019-07" db="EMBL/GenBank/DDBJ databases">
        <title>Sphingomonas solaris sp. nov., isolated from a solar panel from Boston, Massachusetts.</title>
        <authorList>
            <person name="Tanner K."/>
            <person name="Pascual J."/>
            <person name="Mancuso C."/>
            <person name="Pereto J."/>
            <person name="Khalil A."/>
            <person name="Vilanova C."/>
        </authorList>
    </citation>
    <scope>NUCLEOTIDE SEQUENCE [LARGE SCALE GENOMIC DNA]</scope>
    <source>
        <strain evidence="2 3">R4DWN</strain>
    </source>
</reference>
<dbReference type="Proteomes" id="UP000318681">
    <property type="component" value="Unassembled WGS sequence"/>
</dbReference>
<sequence length="245" mass="25711">MTVAHAFDRAADRYDAHAPVQRRVAAMLADRIVALPLPPAPRVLELGCGTGFLGAALVDRLPRADWWMTDLAPAMVERTAARFAGRPAIRFAVMDAAAPDLPGPFDLICSSLALQWLADLPAAVTALRARLAPGGRLAFTTLAAGSFAEWGAAHEPDTAGTPAYPDAAALRRLGLAVTIDTLTERHGDARDFLRAVKAIGAGTPRPGHRPLGPAGLRGVMARFEAQGAVARYVVATCIAGPEEKA</sequence>
<comment type="caution">
    <text evidence="2">The sequence shown here is derived from an EMBL/GenBank/DDBJ whole genome shotgun (WGS) entry which is preliminary data.</text>
</comment>